<feature type="compositionally biased region" description="Low complexity" evidence="1">
    <location>
        <begin position="131"/>
        <end position="140"/>
    </location>
</feature>
<dbReference type="CDD" id="cd00093">
    <property type="entry name" value="HTH_XRE"/>
    <property type="match status" value="1"/>
</dbReference>
<name>A0A917ZZ44_9ACTN</name>
<dbReference type="InterPro" id="IPR001387">
    <property type="entry name" value="Cro/C1-type_HTH"/>
</dbReference>
<dbReference type="Proteomes" id="UP000641932">
    <property type="component" value="Unassembled WGS sequence"/>
</dbReference>
<organism evidence="2 3">
    <name type="scientific">Wenjunlia tyrosinilytica</name>
    <dbReference type="NCBI Taxonomy" id="1544741"/>
    <lineage>
        <taxon>Bacteria</taxon>
        <taxon>Bacillati</taxon>
        <taxon>Actinomycetota</taxon>
        <taxon>Actinomycetes</taxon>
        <taxon>Kitasatosporales</taxon>
        <taxon>Streptomycetaceae</taxon>
        <taxon>Wenjunlia</taxon>
    </lineage>
</organism>
<protein>
    <submittedName>
        <fullName evidence="2">Uncharacterized protein</fullName>
    </submittedName>
</protein>
<accession>A0A917ZZ44</accession>
<dbReference type="AlphaFoldDB" id="A0A917ZZ44"/>
<sequence>MWWGRVVRRRSALTLEQLAERTQLSVSTLATAALGQQCPSWSTLRSYLIACREDADDWRPRWEMLASEYQRLQAGMPERLEQRRVVLQMTPDRVRTVADLKLALRHLRAREGNPPTRPSPTVPTPKERSRSAPSACCSAP</sequence>
<comment type="caution">
    <text evidence="2">The sequence shown here is derived from an EMBL/GenBank/DDBJ whole genome shotgun (WGS) entry which is preliminary data.</text>
</comment>
<reference evidence="2" key="2">
    <citation type="submission" date="2020-09" db="EMBL/GenBank/DDBJ databases">
        <authorList>
            <person name="Sun Q."/>
            <person name="Zhou Y."/>
        </authorList>
    </citation>
    <scope>NUCLEOTIDE SEQUENCE</scope>
    <source>
        <strain evidence="2">CGMCC 4.7201</strain>
    </source>
</reference>
<keyword evidence="3" id="KW-1185">Reference proteome</keyword>
<dbReference type="RefSeq" id="WP_189135992.1">
    <property type="nucleotide sequence ID" value="NZ_BMMS01000089.1"/>
</dbReference>
<reference evidence="2" key="1">
    <citation type="journal article" date="2014" name="Int. J. Syst. Evol. Microbiol.">
        <title>Complete genome sequence of Corynebacterium casei LMG S-19264T (=DSM 44701T), isolated from a smear-ripened cheese.</title>
        <authorList>
            <consortium name="US DOE Joint Genome Institute (JGI-PGF)"/>
            <person name="Walter F."/>
            <person name="Albersmeier A."/>
            <person name="Kalinowski J."/>
            <person name="Ruckert C."/>
        </authorList>
    </citation>
    <scope>NUCLEOTIDE SEQUENCE</scope>
    <source>
        <strain evidence="2">CGMCC 4.7201</strain>
    </source>
</reference>
<feature type="region of interest" description="Disordered" evidence="1">
    <location>
        <begin position="106"/>
        <end position="140"/>
    </location>
</feature>
<gene>
    <name evidence="2" type="ORF">GCM10012280_71520</name>
</gene>
<proteinExistence type="predicted"/>
<dbReference type="GO" id="GO:0003677">
    <property type="term" value="F:DNA binding"/>
    <property type="evidence" value="ECO:0007669"/>
    <property type="project" value="InterPro"/>
</dbReference>
<dbReference type="Gene3D" id="1.10.260.40">
    <property type="entry name" value="lambda repressor-like DNA-binding domains"/>
    <property type="match status" value="1"/>
</dbReference>
<dbReference type="InterPro" id="IPR010982">
    <property type="entry name" value="Lambda_DNA-bd_dom_sf"/>
</dbReference>
<evidence type="ECO:0000256" key="1">
    <source>
        <dbReference type="SAM" id="MobiDB-lite"/>
    </source>
</evidence>
<dbReference type="EMBL" id="BMMS01000089">
    <property type="protein sequence ID" value="GGP01182.1"/>
    <property type="molecule type" value="Genomic_DNA"/>
</dbReference>
<dbReference type="SUPFAM" id="SSF47413">
    <property type="entry name" value="lambda repressor-like DNA-binding domains"/>
    <property type="match status" value="1"/>
</dbReference>
<evidence type="ECO:0000313" key="3">
    <source>
        <dbReference type="Proteomes" id="UP000641932"/>
    </source>
</evidence>
<evidence type="ECO:0000313" key="2">
    <source>
        <dbReference type="EMBL" id="GGP01182.1"/>
    </source>
</evidence>